<proteinExistence type="inferred from homology"/>
<dbReference type="EC" id="2.7.7.41" evidence="6 18"/>
<keyword evidence="16" id="KW-0594">Phospholipid biosynthesis</keyword>
<dbReference type="GO" id="GO:0005886">
    <property type="term" value="C:plasma membrane"/>
    <property type="evidence" value="ECO:0007669"/>
    <property type="project" value="UniProtKB-SubCell"/>
</dbReference>
<evidence type="ECO:0000256" key="10">
    <source>
        <dbReference type="ARBA" id="ARBA00022679"/>
    </source>
</evidence>
<sequence>MSAATTPPTGPSRWGDLAPRVISGVAMIAVGAVAIWVGGGVFAALAVAIAGLMTWELVRMIRPRHRRAAVQEGALAALALAVALYVPGGIAAVILGVLLVVLVGRTGAHPLLTAGYGAGIFLGAYGLVMLRNDVGLIWTLWLVAVVVVTDVAGYFAGRIIGGPKFWPKVSPKKTWSGTVAGWIAAAGLSAWMQAQFGLPAWLIVAGVGLSFASQMGDAAESALKRRMKVKDSSNLIPGHGGVMDRFDAMMGAALAVTLAMVVAGVS</sequence>
<keyword evidence="13 19" id="KW-1133">Transmembrane helix</keyword>
<dbReference type="PANTHER" id="PTHR46382:SF1">
    <property type="entry name" value="PHOSPHATIDATE CYTIDYLYLTRANSFERASE"/>
    <property type="match status" value="1"/>
</dbReference>
<dbReference type="GO" id="GO:0016024">
    <property type="term" value="P:CDP-diacylglycerol biosynthetic process"/>
    <property type="evidence" value="ECO:0007669"/>
    <property type="project" value="UniProtKB-UniPathway"/>
</dbReference>
<feature type="transmembrane region" description="Helical" evidence="19">
    <location>
        <begin position="136"/>
        <end position="155"/>
    </location>
</feature>
<dbReference type="EMBL" id="VINQ01000001">
    <property type="protein sequence ID" value="KAA0921040.1"/>
    <property type="molecule type" value="Genomic_DNA"/>
</dbReference>
<dbReference type="InterPro" id="IPR000374">
    <property type="entry name" value="PC_trans"/>
</dbReference>
<evidence type="ECO:0000256" key="3">
    <source>
        <dbReference type="ARBA" id="ARBA00005119"/>
    </source>
</evidence>
<dbReference type="Proteomes" id="UP000325291">
    <property type="component" value="Unassembled WGS sequence"/>
</dbReference>
<keyword evidence="21" id="KW-1185">Reference proteome</keyword>
<keyword evidence="17" id="KW-1208">Phospholipid metabolism</keyword>
<keyword evidence="15 19" id="KW-0472">Membrane</keyword>
<keyword evidence="9" id="KW-0444">Lipid biosynthesis</keyword>
<gene>
    <name evidence="20" type="ORF">FLO80_02395</name>
</gene>
<feature type="transmembrane region" description="Helical" evidence="19">
    <location>
        <begin position="175"/>
        <end position="194"/>
    </location>
</feature>
<keyword evidence="12 18" id="KW-0548">Nucleotidyltransferase</keyword>
<feature type="transmembrane region" description="Helical" evidence="19">
    <location>
        <begin position="246"/>
        <end position="265"/>
    </location>
</feature>
<comment type="subcellular location">
    <subcellularLocation>
        <location evidence="2">Cell membrane</location>
        <topology evidence="2">Multi-pass membrane protein</topology>
    </subcellularLocation>
</comment>
<keyword evidence="11 18" id="KW-0812">Transmembrane</keyword>
<dbReference type="AlphaFoldDB" id="A0A5A9ZV12"/>
<reference evidence="20 21" key="1">
    <citation type="submission" date="2019-07" db="EMBL/GenBank/DDBJ databases">
        <title>Aquicoccus porphyridii gen. nov., sp. nov., isolated from a small marine red alga, Porphyridium marinum.</title>
        <authorList>
            <person name="Liu L."/>
        </authorList>
    </citation>
    <scope>NUCLEOTIDE SEQUENCE [LARGE SCALE GENOMIC DNA]</scope>
    <source>
        <strain evidence="20 21">L1 8-17</strain>
    </source>
</reference>
<evidence type="ECO:0000256" key="8">
    <source>
        <dbReference type="ARBA" id="ARBA00022475"/>
    </source>
</evidence>
<evidence type="ECO:0000256" key="9">
    <source>
        <dbReference type="ARBA" id="ARBA00022516"/>
    </source>
</evidence>
<dbReference type="PROSITE" id="PS01315">
    <property type="entry name" value="CDS"/>
    <property type="match status" value="1"/>
</dbReference>
<evidence type="ECO:0000256" key="13">
    <source>
        <dbReference type="ARBA" id="ARBA00022989"/>
    </source>
</evidence>
<comment type="pathway">
    <text evidence="4">Lipid metabolism.</text>
</comment>
<feature type="transmembrane region" description="Helical" evidence="19">
    <location>
        <begin position="74"/>
        <end position="104"/>
    </location>
</feature>
<comment type="catalytic activity">
    <reaction evidence="1 18">
        <text>a 1,2-diacyl-sn-glycero-3-phosphate + CTP + H(+) = a CDP-1,2-diacyl-sn-glycerol + diphosphate</text>
        <dbReference type="Rhea" id="RHEA:16229"/>
        <dbReference type="ChEBI" id="CHEBI:15378"/>
        <dbReference type="ChEBI" id="CHEBI:33019"/>
        <dbReference type="ChEBI" id="CHEBI:37563"/>
        <dbReference type="ChEBI" id="CHEBI:58332"/>
        <dbReference type="ChEBI" id="CHEBI:58608"/>
        <dbReference type="EC" id="2.7.7.41"/>
    </reaction>
</comment>
<dbReference type="GO" id="GO:0004605">
    <property type="term" value="F:phosphatidate cytidylyltransferase activity"/>
    <property type="evidence" value="ECO:0007669"/>
    <property type="project" value="UniProtKB-EC"/>
</dbReference>
<evidence type="ECO:0000256" key="17">
    <source>
        <dbReference type="ARBA" id="ARBA00023264"/>
    </source>
</evidence>
<evidence type="ECO:0000313" key="21">
    <source>
        <dbReference type="Proteomes" id="UP000325291"/>
    </source>
</evidence>
<evidence type="ECO:0000256" key="19">
    <source>
        <dbReference type="SAM" id="Phobius"/>
    </source>
</evidence>
<dbReference type="Pfam" id="PF01148">
    <property type="entry name" value="CTP_transf_1"/>
    <property type="match status" value="1"/>
</dbReference>
<dbReference type="RefSeq" id="WP_111361938.1">
    <property type="nucleotide sequence ID" value="NZ_VINQ01000001.1"/>
</dbReference>
<evidence type="ECO:0000256" key="18">
    <source>
        <dbReference type="RuleBase" id="RU003938"/>
    </source>
</evidence>
<evidence type="ECO:0000256" key="6">
    <source>
        <dbReference type="ARBA" id="ARBA00012487"/>
    </source>
</evidence>
<evidence type="ECO:0000256" key="14">
    <source>
        <dbReference type="ARBA" id="ARBA00023098"/>
    </source>
</evidence>
<comment type="caution">
    <text evidence="20">The sequence shown here is derived from an EMBL/GenBank/DDBJ whole genome shotgun (WGS) entry which is preliminary data.</text>
</comment>
<evidence type="ECO:0000256" key="5">
    <source>
        <dbReference type="ARBA" id="ARBA00010185"/>
    </source>
</evidence>
<evidence type="ECO:0000256" key="16">
    <source>
        <dbReference type="ARBA" id="ARBA00023209"/>
    </source>
</evidence>
<evidence type="ECO:0000256" key="15">
    <source>
        <dbReference type="ARBA" id="ARBA00023136"/>
    </source>
</evidence>
<dbReference type="PANTHER" id="PTHR46382">
    <property type="entry name" value="PHOSPHATIDATE CYTIDYLYLTRANSFERASE"/>
    <property type="match status" value="1"/>
</dbReference>
<comment type="pathway">
    <text evidence="3 18">Phospholipid metabolism; CDP-diacylglycerol biosynthesis; CDP-diacylglycerol from sn-glycerol 3-phosphate: step 3/3.</text>
</comment>
<accession>A0A5A9ZV12</accession>
<organism evidence="20 21">
    <name type="scientific">Aquicoccus porphyridii</name>
    <dbReference type="NCBI Taxonomy" id="1852029"/>
    <lineage>
        <taxon>Bacteria</taxon>
        <taxon>Pseudomonadati</taxon>
        <taxon>Pseudomonadota</taxon>
        <taxon>Alphaproteobacteria</taxon>
        <taxon>Rhodobacterales</taxon>
        <taxon>Paracoccaceae</taxon>
        <taxon>Aquicoccus</taxon>
    </lineage>
</organism>
<feature type="transmembrane region" description="Helical" evidence="19">
    <location>
        <begin position="200"/>
        <end position="219"/>
    </location>
</feature>
<evidence type="ECO:0000256" key="11">
    <source>
        <dbReference type="ARBA" id="ARBA00022692"/>
    </source>
</evidence>
<evidence type="ECO:0000256" key="1">
    <source>
        <dbReference type="ARBA" id="ARBA00001698"/>
    </source>
</evidence>
<evidence type="ECO:0000256" key="4">
    <source>
        <dbReference type="ARBA" id="ARBA00005189"/>
    </source>
</evidence>
<dbReference type="UniPathway" id="UPA00557">
    <property type="reaction ID" value="UER00614"/>
</dbReference>
<evidence type="ECO:0000256" key="2">
    <source>
        <dbReference type="ARBA" id="ARBA00004651"/>
    </source>
</evidence>
<evidence type="ECO:0000313" key="20">
    <source>
        <dbReference type="EMBL" id="KAA0921040.1"/>
    </source>
</evidence>
<protein>
    <recommendedName>
        <fullName evidence="7 18">Phosphatidate cytidylyltransferase</fullName>
        <ecNumber evidence="6 18">2.7.7.41</ecNumber>
    </recommendedName>
</protein>
<evidence type="ECO:0000256" key="12">
    <source>
        <dbReference type="ARBA" id="ARBA00022695"/>
    </source>
</evidence>
<evidence type="ECO:0000256" key="7">
    <source>
        <dbReference type="ARBA" id="ARBA00019373"/>
    </source>
</evidence>
<keyword evidence="14" id="KW-0443">Lipid metabolism</keyword>
<comment type="similarity">
    <text evidence="5 18">Belongs to the CDS family.</text>
</comment>
<keyword evidence="8" id="KW-1003">Cell membrane</keyword>
<feature type="transmembrane region" description="Helical" evidence="19">
    <location>
        <begin position="21"/>
        <end position="54"/>
    </location>
</feature>
<name>A0A5A9ZV12_9RHOB</name>
<feature type="transmembrane region" description="Helical" evidence="19">
    <location>
        <begin position="111"/>
        <end position="130"/>
    </location>
</feature>
<keyword evidence="10 18" id="KW-0808">Transferase</keyword>